<dbReference type="PANTHER" id="PTHR24348">
    <property type="entry name" value="SERINE/THREONINE-PROTEIN KINASE UNC-51-RELATED"/>
    <property type="match status" value="1"/>
</dbReference>
<evidence type="ECO:0000256" key="1">
    <source>
        <dbReference type="ARBA" id="ARBA00022679"/>
    </source>
</evidence>
<evidence type="ECO:0000256" key="3">
    <source>
        <dbReference type="ARBA" id="ARBA00022777"/>
    </source>
</evidence>
<keyword evidence="5" id="KW-1133">Transmembrane helix</keyword>
<organism evidence="7 8">
    <name type="scientific">Undibacterium hunanense</name>
    <dbReference type="NCBI Taxonomy" id="2762292"/>
    <lineage>
        <taxon>Bacteria</taxon>
        <taxon>Pseudomonadati</taxon>
        <taxon>Pseudomonadota</taxon>
        <taxon>Betaproteobacteria</taxon>
        <taxon>Burkholderiales</taxon>
        <taxon>Oxalobacteraceae</taxon>
        <taxon>Undibacterium</taxon>
    </lineage>
</organism>
<keyword evidence="2" id="KW-0547">Nucleotide-binding</keyword>
<feature type="transmembrane region" description="Helical" evidence="5">
    <location>
        <begin position="765"/>
        <end position="788"/>
    </location>
</feature>
<reference evidence="7 8" key="1">
    <citation type="submission" date="2020-08" db="EMBL/GenBank/DDBJ databases">
        <title>Novel species isolated from subtropical streams in China.</title>
        <authorList>
            <person name="Lu H."/>
        </authorList>
    </citation>
    <scope>NUCLEOTIDE SEQUENCE [LARGE SCALE GENOMIC DNA]</scope>
    <source>
        <strain evidence="7 8">CY18W</strain>
    </source>
</reference>
<feature type="domain" description="Protein kinase" evidence="6">
    <location>
        <begin position="101"/>
        <end position="375"/>
    </location>
</feature>
<evidence type="ECO:0000256" key="5">
    <source>
        <dbReference type="SAM" id="Phobius"/>
    </source>
</evidence>
<keyword evidence="4" id="KW-0067">ATP-binding</keyword>
<keyword evidence="3 7" id="KW-0418">Kinase</keyword>
<dbReference type="SUPFAM" id="SSF56112">
    <property type="entry name" value="Protein kinase-like (PK-like)"/>
    <property type="match status" value="1"/>
</dbReference>
<keyword evidence="1" id="KW-0808">Transferase</keyword>
<evidence type="ECO:0000256" key="2">
    <source>
        <dbReference type="ARBA" id="ARBA00022741"/>
    </source>
</evidence>
<gene>
    <name evidence="7" type="ORF">H8L32_03580</name>
</gene>
<name>A0ABR6ZKZ1_9BURK</name>
<evidence type="ECO:0000313" key="8">
    <source>
        <dbReference type="Proteomes" id="UP000650424"/>
    </source>
</evidence>
<keyword evidence="8" id="KW-1185">Reference proteome</keyword>
<dbReference type="GO" id="GO:0016301">
    <property type="term" value="F:kinase activity"/>
    <property type="evidence" value="ECO:0007669"/>
    <property type="project" value="UniProtKB-KW"/>
</dbReference>
<dbReference type="InterPro" id="IPR011009">
    <property type="entry name" value="Kinase-like_dom_sf"/>
</dbReference>
<dbReference type="Gene3D" id="1.10.510.10">
    <property type="entry name" value="Transferase(Phosphotransferase) domain 1"/>
    <property type="match status" value="1"/>
</dbReference>
<dbReference type="Pfam" id="PF00069">
    <property type="entry name" value="Pkinase"/>
    <property type="match status" value="1"/>
</dbReference>
<keyword evidence="5" id="KW-0472">Membrane</keyword>
<dbReference type="InterPro" id="IPR000719">
    <property type="entry name" value="Prot_kinase_dom"/>
</dbReference>
<proteinExistence type="predicted"/>
<sequence>MNPVYIRRCPACETENAPEVMRCACGTLLSGIDLMEKKSAPVEISVVQAIPETTKSTQVSADLICGYEDCAQSNPPGSTLCLYCNRPLMAAAGQPYAQSTSNLAKTVDAGQIQSLVALPVALRDRYQIVRPLPTQGAEAELLLVQEQASALLHVAKIYRHGIYAKSEVRERLKAIPPEHCVIVLEAGVSEGHAYELMEYCELGSLRQLAQQGKPTPAVLESIVRELATAIASVHAAGLIHRDLKPENILIRTQEPLDLILTDFGISSVLDATQRLTGMARTLPYASPESLSGMIDVKADYWALGMILLELALGQHPFASLSEAVILHHLTTREIELHAVSDPYLRKLLRGLLLRDPKARWDEAQILRWLARDRSLPDAVETIAMGGFREPYHIGRDICHSKEQLAVGLARNWDDGVRDISNAQLLAWFRDVQKDQNAVRILLALREDKKLSVDVQLLRLILHLAPGIPPVWRGETIELPGILTYANKSLKGDEDAGKWLHQIYSYGVLEAYADAGNKEVASIVQKWQACCRQIQHAWQDAHKLMKEHAGKHLPGEYSNIDKLLYGLETNDNAPIYKLHARVLALAYDERWPERLRKRLVVAYAGMQAYCPWLSVLGEIEQMPVASLLVLEAMLPDAQKAVERQQKAEAWQRTADQEEAQAIRQEVQASIRAIRSAATDNLWADSATADLRVAIDHYNELLERLRASASTDLAWQEAKKAAARVERNIAKLSLLVDTLTVRRVENEGWTGTEMQVFIAIAAIGVPLFFRFANVYWMLLVFAGIAAWRFLPNYLLTQKIRTLGEQL</sequence>
<keyword evidence="5" id="KW-0812">Transmembrane</keyword>
<comment type="caution">
    <text evidence="7">The sequence shown here is derived from an EMBL/GenBank/DDBJ whole genome shotgun (WGS) entry which is preliminary data.</text>
</comment>
<dbReference type="InterPro" id="IPR045269">
    <property type="entry name" value="Atg1-like"/>
</dbReference>
<dbReference type="RefSeq" id="WP_186945813.1">
    <property type="nucleotide sequence ID" value="NZ_JACOGF010000002.1"/>
</dbReference>
<evidence type="ECO:0000256" key="4">
    <source>
        <dbReference type="ARBA" id="ARBA00022840"/>
    </source>
</evidence>
<dbReference type="SMART" id="SM00220">
    <property type="entry name" value="S_TKc"/>
    <property type="match status" value="1"/>
</dbReference>
<accession>A0ABR6ZKZ1</accession>
<evidence type="ECO:0000259" key="6">
    <source>
        <dbReference type="PROSITE" id="PS50011"/>
    </source>
</evidence>
<evidence type="ECO:0000313" key="7">
    <source>
        <dbReference type="EMBL" id="MBC3916557.1"/>
    </source>
</evidence>
<dbReference type="Proteomes" id="UP000650424">
    <property type="component" value="Unassembled WGS sequence"/>
</dbReference>
<dbReference type="InterPro" id="IPR008271">
    <property type="entry name" value="Ser/Thr_kinase_AS"/>
</dbReference>
<dbReference type="PROSITE" id="PS50011">
    <property type="entry name" value="PROTEIN_KINASE_DOM"/>
    <property type="match status" value="1"/>
</dbReference>
<dbReference type="EMBL" id="JACOGF010000002">
    <property type="protein sequence ID" value="MBC3916557.1"/>
    <property type="molecule type" value="Genomic_DNA"/>
</dbReference>
<dbReference type="PROSITE" id="PS00108">
    <property type="entry name" value="PROTEIN_KINASE_ST"/>
    <property type="match status" value="1"/>
</dbReference>
<dbReference type="PANTHER" id="PTHR24348:SF22">
    <property type="entry name" value="NON-SPECIFIC SERINE_THREONINE PROTEIN KINASE"/>
    <property type="match status" value="1"/>
</dbReference>
<protein>
    <submittedName>
        <fullName evidence="7">Protein kinase</fullName>
    </submittedName>
</protein>